<organism evidence="1 2">
    <name type="scientific">Niallia endozanthoxylica</name>
    <dbReference type="NCBI Taxonomy" id="2036016"/>
    <lineage>
        <taxon>Bacteria</taxon>
        <taxon>Bacillati</taxon>
        <taxon>Bacillota</taxon>
        <taxon>Bacilli</taxon>
        <taxon>Bacillales</taxon>
        <taxon>Bacillaceae</taxon>
        <taxon>Niallia</taxon>
    </lineage>
</organism>
<dbReference type="Proteomes" id="UP000326671">
    <property type="component" value="Unassembled WGS sequence"/>
</dbReference>
<evidence type="ECO:0000313" key="1">
    <source>
        <dbReference type="EMBL" id="KAA9022589.1"/>
    </source>
</evidence>
<dbReference type="RefSeq" id="WP_150440842.1">
    <property type="nucleotide sequence ID" value="NZ_VYKL01000022.1"/>
</dbReference>
<dbReference type="EMBL" id="VYKL01000022">
    <property type="protein sequence ID" value="KAA9022589.1"/>
    <property type="molecule type" value="Genomic_DNA"/>
</dbReference>
<gene>
    <name evidence="1" type="ORF">F4V44_15045</name>
</gene>
<reference evidence="1 2" key="1">
    <citation type="submission" date="2019-09" db="EMBL/GenBank/DDBJ databases">
        <title>Whole genome sequences of isolates from the Mars Exploration Rovers.</title>
        <authorList>
            <person name="Seuylemezian A."/>
            <person name="Vaishampayan P."/>
        </authorList>
    </citation>
    <scope>NUCLEOTIDE SEQUENCE [LARGE SCALE GENOMIC DNA]</scope>
    <source>
        <strain evidence="1 2">MER_TA_151</strain>
    </source>
</reference>
<keyword evidence="2" id="KW-1185">Reference proteome</keyword>
<comment type="caution">
    <text evidence="1">The sequence shown here is derived from an EMBL/GenBank/DDBJ whole genome shotgun (WGS) entry which is preliminary data.</text>
</comment>
<accession>A0A5J5HN10</accession>
<protein>
    <submittedName>
        <fullName evidence="1">Uncharacterized protein</fullName>
    </submittedName>
</protein>
<dbReference type="AlphaFoldDB" id="A0A5J5HN10"/>
<sequence>MYLAKGGRAVTRFKDEEIIEKVTENTKRNLNIAFVNLESIARQTHVRFDDEEDLKVKQIAESYPVKIVKPPPRFGRS</sequence>
<evidence type="ECO:0000313" key="2">
    <source>
        <dbReference type="Proteomes" id="UP000326671"/>
    </source>
</evidence>
<proteinExistence type="predicted"/>
<name>A0A5J5HN10_9BACI</name>